<comment type="caution">
    <text evidence="2">The sequence shown here is derived from an EMBL/GenBank/DDBJ whole genome shotgun (WGS) entry which is preliminary data.</text>
</comment>
<dbReference type="InterPro" id="IPR029033">
    <property type="entry name" value="His_PPase_superfam"/>
</dbReference>
<proteinExistence type="predicted"/>
<sequence>MKLYLIRHGETIWNEKGLWQGITDVPLNEKGREQAKKLANSLERVDAIYSSPLKRSLETAEEIARRFEKEIIVEEDLRECEISLWNGLTVEEAIREYPVEFKKWSSDPNFGMEGLESMRNVQDRVVKAIMKIVSQEKLNGSEIVVIVSHSLSLRAFICWVLGLPLYLHRNFKLDNASLSVVEIESKPRLVLLNDTCHLKES</sequence>
<feature type="binding site" evidence="1">
    <location>
        <begin position="7"/>
        <end position="14"/>
    </location>
    <ligand>
        <name>substrate</name>
    </ligand>
</feature>
<dbReference type="InterPro" id="IPR001345">
    <property type="entry name" value="PG/BPGM_mutase_AS"/>
</dbReference>
<organism evidence="2 3">
    <name type="scientific">Thermotoga petrophila</name>
    <dbReference type="NCBI Taxonomy" id="93929"/>
    <lineage>
        <taxon>Bacteria</taxon>
        <taxon>Thermotogati</taxon>
        <taxon>Thermotogota</taxon>
        <taxon>Thermotogae</taxon>
        <taxon>Thermotogales</taxon>
        <taxon>Thermotogaceae</taxon>
        <taxon>Thermotoga</taxon>
    </lineage>
</organism>
<dbReference type="PROSITE" id="PS00175">
    <property type="entry name" value="PG_MUTASE"/>
    <property type="match status" value="1"/>
</dbReference>
<name>A0A101EP63_9THEM</name>
<dbReference type="InterPro" id="IPR013078">
    <property type="entry name" value="His_Pase_superF_clade-1"/>
</dbReference>
<dbReference type="GO" id="GO:0016791">
    <property type="term" value="F:phosphatase activity"/>
    <property type="evidence" value="ECO:0007669"/>
    <property type="project" value="TreeGrafter"/>
</dbReference>
<dbReference type="PANTHER" id="PTHR48100:SF59">
    <property type="entry name" value="ADENOSYLCOBALAMIN_ALPHA-RIBAZOLE PHOSPHATASE"/>
    <property type="match status" value="1"/>
</dbReference>
<dbReference type="PIRSF" id="PIRSF000709">
    <property type="entry name" value="6PFK_2-Ptase"/>
    <property type="match status" value="1"/>
</dbReference>
<evidence type="ECO:0000313" key="3">
    <source>
        <dbReference type="Proteomes" id="UP000058636"/>
    </source>
</evidence>
<dbReference type="Gene3D" id="3.40.50.1240">
    <property type="entry name" value="Phosphoglycerate mutase-like"/>
    <property type="match status" value="1"/>
</dbReference>
<evidence type="ECO:0000313" key="2">
    <source>
        <dbReference type="EMBL" id="KUK22342.1"/>
    </source>
</evidence>
<dbReference type="AlphaFoldDB" id="A0A101EP63"/>
<dbReference type="Pfam" id="PF00300">
    <property type="entry name" value="His_Phos_1"/>
    <property type="match status" value="1"/>
</dbReference>
<accession>A0A101EP63</accession>
<dbReference type="GO" id="GO:0005737">
    <property type="term" value="C:cytoplasm"/>
    <property type="evidence" value="ECO:0007669"/>
    <property type="project" value="TreeGrafter"/>
</dbReference>
<evidence type="ECO:0000256" key="1">
    <source>
        <dbReference type="PIRSR" id="PIRSR613078-2"/>
    </source>
</evidence>
<feature type="binding site" evidence="1">
    <location>
        <position position="55"/>
    </location>
    <ligand>
        <name>substrate</name>
    </ligand>
</feature>
<dbReference type="Proteomes" id="UP000058636">
    <property type="component" value="Unassembled WGS sequence"/>
</dbReference>
<dbReference type="PANTHER" id="PTHR48100">
    <property type="entry name" value="BROAD-SPECIFICITY PHOSPHATASE YOR283W-RELATED"/>
    <property type="match status" value="1"/>
</dbReference>
<dbReference type="CDD" id="cd07067">
    <property type="entry name" value="HP_PGM_like"/>
    <property type="match status" value="1"/>
</dbReference>
<dbReference type="SMART" id="SM00855">
    <property type="entry name" value="PGAM"/>
    <property type="match status" value="1"/>
</dbReference>
<protein>
    <submittedName>
        <fullName evidence="2">Phosphoglycerate mutase</fullName>
    </submittedName>
</protein>
<dbReference type="SUPFAM" id="SSF53254">
    <property type="entry name" value="Phosphoglycerate mutase-like"/>
    <property type="match status" value="1"/>
</dbReference>
<dbReference type="EMBL" id="LGFG01000186">
    <property type="protein sequence ID" value="KUK22342.1"/>
    <property type="molecule type" value="Genomic_DNA"/>
</dbReference>
<gene>
    <name evidence="2" type="ORF">XD57_1562</name>
</gene>
<dbReference type="InterPro" id="IPR050275">
    <property type="entry name" value="PGM_Phosphatase"/>
</dbReference>
<dbReference type="PATRIC" id="fig|93930.3.peg.633"/>
<reference evidence="2 3" key="1">
    <citation type="journal article" date="2015" name="MBio">
        <title>Genome-Resolved Metagenomic Analysis Reveals Roles for Candidate Phyla and Other Microbial Community Members in Biogeochemical Transformations in Oil Reservoirs.</title>
        <authorList>
            <person name="Hu P."/>
            <person name="Tom L."/>
            <person name="Singh A."/>
            <person name="Thomas B.C."/>
            <person name="Baker B.J."/>
            <person name="Piceno Y.M."/>
            <person name="Andersen G.L."/>
            <person name="Banfield J.F."/>
        </authorList>
    </citation>
    <scope>NUCLEOTIDE SEQUENCE [LARGE SCALE GENOMIC DNA]</scope>
    <source>
        <strain evidence="2">46_26</strain>
    </source>
</reference>